<evidence type="ECO:0000256" key="1">
    <source>
        <dbReference type="SAM" id="MobiDB-lite"/>
    </source>
</evidence>
<feature type="domain" description="WxL" evidence="3">
    <location>
        <begin position="35"/>
        <end position="237"/>
    </location>
</feature>
<feature type="compositionally biased region" description="Basic and acidic residues" evidence="1">
    <location>
        <begin position="62"/>
        <end position="77"/>
    </location>
</feature>
<dbReference type="InterPro" id="IPR027994">
    <property type="entry name" value="WxL_dom"/>
</dbReference>
<comment type="caution">
    <text evidence="4">The sequence shown here is derived from an EMBL/GenBank/DDBJ whole genome shotgun (WGS) entry which is preliminary data.</text>
</comment>
<dbReference type="AlphaFoldDB" id="K8ZA62"/>
<evidence type="ECO:0000256" key="2">
    <source>
        <dbReference type="SAM" id="SignalP"/>
    </source>
</evidence>
<name>K8ZA62_9ENTE</name>
<evidence type="ECO:0000259" key="3">
    <source>
        <dbReference type="Pfam" id="PF13731"/>
    </source>
</evidence>
<dbReference type="eggNOG" id="ENOG5034BMB">
    <property type="taxonomic scope" value="Bacteria"/>
</dbReference>
<organism evidence="4 5">
    <name type="scientific">Catellicoccus marimammalium M35/04/3</name>
    <dbReference type="NCBI Taxonomy" id="1234409"/>
    <lineage>
        <taxon>Bacteria</taxon>
        <taxon>Bacillati</taxon>
        <taxon>Bacillota</taxon>
        <taxon>Bacilli</taxon>
        <taxon>Lactobacillales</taxon>
        <taxon>Enterococcaceae</taxon>
        <taxon>Catellicoccus</taxon>
    </lineage>
</organism>
<evidence type="ECO:0000313" key="5">
    <source>
        <dbReference type="Proteomes" id="UP000016057"/>
    </source>
</evidence>
<dbReference type="Pfam" id="PF13731">
    <property type="entry name" value="WxL"/>
    <property type="match status" value="1"/>
</dbReference>
<feature type="signal peptide" evidence="2">
    <location>
        <begin position="1"/>
        <end position="25"/>
    </location>
</feature>
<gene>
    <name evidence="4" type="ORF">C683_0300</name>
</gene>
<dbReference type="STRING" id="1234409.C683_0300"/>
<sequence length="239" mass="25790">MKSLKTLGAVALLSTSMLGAATSFAASAEYEPNPSEAKTPVNAKFKLPDNGGENPDPSNPTDPEHPDKNPDGNKPLDPKGPFGIAYVPNRFETKNFDEGEVLNESGEQNFEFKTIDARVGVKDKTRTQGGWTLKARLDWTGTALPGSKILANTDNQVQINKGEGQYEPTSEVTTQSNLLINNQDSVIMSGQNLSGDEVYNSTFDLQLKDPKLQIADAGKVHEGTYTGNVTWTLAATPVY</sequence>
<dbReference type="Proteomes" id="UP000016057">
    <property type="component" value="Unassembled WGS sequence"/>
</dbReference>
<keyword evidence="2" id="KW-0732">Signal</keyword>
<keyword evidence="5" id="KW-1185">Reference proteome</keyword>
<accession>K8ZA62</accession>
<reference evidence="4 5" key="1">
    <citation type="journal article" date="2013" name="Genome Announc.">
        <title>Draft Genome Sequence of Catellicoccus marimammalium, a Novel Species Commonly Found in Gull Feces.</title>
        <authorList>
            <person name="Weigand M.R."/>
            <person name="Ryu H."/>
            <person name="Bozcek L."/>
            <person name="Konstantinidis K.T."/>
            <person name="Santo Domingo J.W."/>
        </authorList>
    </citation>
    <scope>NUCLEOTIDE SEQUENCE [LARGE SCALE GENOMIC DNA]</scope>
    <source>
        <strain evidence="4 5">M35/04/3</strain>
    </source>
</reference>
<evidence type="ECO:0000313" key="4">
    <source>
        <dbReference type="EMBL" id="EKU27835.1"/>
    </source>
</evidence>
<proteinExistence type="predicted"/>
<dbReference type="RefSeq" id="WP_009488574.1">
    <property type="nucleotide sequence ID" value="NZ_AMYT01000008.1"/>
</dbReference>
<dbReference type="EMBL" id="AMYT01000008">
    <property type="protein sequence ID" value="EKU27835.1"/>
    <property type="molecule type" value="Genomic_DNA"/>
</dbReference>
<feature type="chain" id="PRO_5003925065" description="WxL domain-containing protein" evidence="2">
    <location>
        <begin position="26"/>
        <end position="239"/>
    </location>
</feature>
<protein>
    <recommendedName>
        <fullName evidence="3">WxL domain-containing protein</fullName>
    </recommendedName>
</protein>
<dbReference type="OrthoDB" id="2193059at2"/>
<feature type="region of interest" description="Disordered" evidence="1">
    <location>
        <begin position="28"/>
        <end position="84"/>
    </location>
</feature>